<dbReference type="RefSeq" id="XP_067927690.1">
    <property type="nucleotide sequence ID" value="XM_068060331.1"/>
</dbReference>
<feature type="compositionally biased region" description="Basic and acidic residues" evidence="1">
    <location>
        <begin position="1606"/>
        <end position="1629"/>
    </location>
</feature>
<dbReference type="EMBL" id="MIGC01000043">
    <property type="protein sequence ID" value="PHJ26044.1"/>
    <property type="molecule type" value="Genomic_DNA"/>
</dbReference>
<feature type="compositionally biased region" description="Polar residues" evidence="1">
    <location>
        <begin position="1630"/>
        <end position="1641"/>
    </location>
</feature>
<feature type="region of interest" description="Disordered" evidence="1">
    <location>
        <begin position="292"/>
        <end position="333"/>
    </location>
</feature>
<feature type="region of interest" description="Disordered" evidence="1">
    <location>
        <begin position="976"/>
        <end position="1017"/>
    </location>
</feature>
<feature type="region of interest" description="Disordered" evidence="1">
    <location>
        <begin position="1600"/>
        <end position="1641"/>
    </location>
</feature>
<sequence length="1965" mass="213106">MVHMLRSSLALPTCSLSRTTGSIATGAEIFCRDPQCLVAFRRCVVSFLSAPVTSVASSALVSSDAFCAASVVPRPFFVSEWGSSSVALCTSSRGAGCPPWSCLGIRFSRVATMYSPAGPSCSTGLKRGAAPEEVVKAFQEASQRGSMRRLSRLMTRTDLHSLLGFHLAPCMQAVADCCSKASPLKRPCRRRSRHARLKWQEGEDKSCRRKADTEVERGERLEGERRCRGEKNDWRGMTERRTRRAGEDQSRGEALQGGPGTRMNARKEVSRSGRETVAACVVGVGNEEGGKRVLPGGAEVGNTSVEGEGNTCRPKTRVGDWKEGSRVRGERTSGRTELKLGVNAPEAASTDEPRCTAEDLRFHTFWYRCAGRLLKGEMVMKVRLPVLAQICEALAKAGVLLFQTVPYRSLATPAVVSQRAQSLSVPCGSDEEAGWKPSESRETQSPSRERARVTGQTGASDRNVWVIHRFYFRLLDRLLVELYPRSGCGLAVASSSLRFASGSQRGSAPSVPGTVGQDPIDRPFPSVCRGGQKDVSEAGDEVPESLLAPALDLPSIARVIRAVCVLQRKSVSDLENRLEVEVESLRRCRSRSDRCFECRELRDAEQRDDEQPCGSVAEAAGEETPQKKRLRETKSRQKRVGGRPREKGALVRRAADHREQSVTEPSAVETRMGDVETKGREERAAGCAGSSGPVTEARSSAFEGEAERRTRDLSEQLHQAQWFFVFFFEHFAGGLLAAMFQKPGDQVEKAPAALLSPAGVVPGVQMEADSSSSFSPFCPPRSPPAFEYAAGGARPANFAKLQLDDVCRVQGYRDGPDCWEGVLSPRFLLCSNDQFISLLLAFATAARLVCKNLKAYQILRLYRPVPTGEFASPPCYAPAFGPPSSPSPQSSCPTSRAFDTGQPDSGSCPLRSGDAGDKPTLPFLVPYRIQPFRLHLKESQPVGFTEAEVGVLSRAKCVAVSFSSGMTFEPIGGAGGALATRGQSPSPTSLSSTLLSPGPPATSSPPQHDGLQSSSLPSFSMSVSSSASIPVAGLPSRLNAALATLSSLILVEQDKLPQAAALGLYVQLSRCPFDVQVASQVLLRECFSERRMKEGRGRGLYYSNPFRDNEASTSLPCRAPPSSTSFLRTSALPWSVSSCGPCSLHRSSRGRSLSFSQTFVLHEWHVVMRALLHSLLQQPSGLLRELPARDIPSFMFALVHCLPRLNALASVPSCSSPQGLLSSSSTLRRSLSFKDSTRTSTHLKKLVWGGGAERTRNHPLLDDADDYIASSGVECPAGLFPRVPLACPGSSPRSKIEHATAALLPVLARRLAFEQHRRGSYLSPAAVSDALTALAETQCIDGAQGAAAILVRRALTIMWNATELGCRGRSYRTTVPLTQQKTLCSSQARNPGQRRLVSGYRETTCGNQNQGRDVTDSIVQTVSRGGRGDSKQCLQKIWVGQGQVLKALLLPDGLRVSLCRITNAALKLGMLENGTDSDSTAPSAQFFSCPSRTRAQRKASRGEAAVTIARGDRWRLEVPAEEEANGARKGEIANEKEILSGQNAEAEAQRLTGDEIEKFRLLVAANLSGMTSTQLQYLSASLLCSTAFCLPYLSPRTLAMSSDGSGRSEARKRQESKTVPSIREEKTEATRNTNKNSAAGQTFSDNRYITHPIHLSPSVSDSRMYTGAEKRLEATAGAGVNLLQLPVAFACLAEALRPAGPASRDSCTFLALKLATYKHEIAFRQLQTGLTATVLGLCHYSPIRDPLVPPASRGDRSSPPEVSFPECPLESADVSSVDSAKLYNSGHKQLFRDTVSRRRCSRRGKEEQPSEKAPWGDCGRDCGEVGSVIPRSWPFQRQKQRQENQGTFLKGLGETRQTSREAFKLCGSWTDKQKTMLELLSLESLRICWTIVQRISLPQRQHTYEVTVSGPSRVPSSTVSSRLAGVAVALMIRPLRSELSVLTPAVDDRRVFPSSSEFYASTPST</sequence>
<feature type="compositionally biased region" description="Basic residues" evidence="1">
    <location>
        <begin position="627"/>
        <end position="642"/>
    </location>
</feature>
<feature type="region of interest" description="Disordered" evidence="1">
    <location>
        <begin position="606"/>
        <end position="707"/>
    </location>
</feature>
<gene>
    <name evidence="2" type="ORF">CSUI_000097</name>
</gene>
<feature type="region of interest" description="Disordered" evidence="1">
    <location>
        <begin position="426"/>
        <end position="455"/>
    </location>
</feature>
<organism evidence="2 3">
    <name type="scientific">Cystoisospora suis</name>
    <dbReference type="NCBI Taxonomy" id="483139"/>
    <lineage>
        <taxon>Eukaryota</taxon>
        <taxon>Sar</taxon>
        <taxon>Alveolata</taxon>
        <taxon>Apicomplexa</taxon>
        <taxon>Conoidasida</taxon>
        <taxon>Coccidia</taxon>
        <taxon>Eucoccidiorida</taxon>
        <taxon>Eimeriorina</taxon>
        <taxon>Sarcocystidae</taxon>
        <taxon>Cystoisospora</taxon>
    </lineage>
</organism>
<feature type="region of interest" description="Disordered" evidence="1">
    <location>
        <begin position="233"/>
        <end position="271"/>
    </location>
</feature>
<comment type="caution">
    <text evidence="2">The sequence shown here is derived from an EMBL/GenBank/DDBJ whole genome shotgun (WGS) entry which is preliminary data.</text>
</comment>
<feature type="compositionally biased region" description="Basic and acidic residues" evidence="1">
    <location>
        <begin position="438"/>
        <end position="452"/>
    </location>
</feature>
<dbReference type="VEuPathDB" id="ToxoDB:CSUI_000097"/>
<evidence type="ECO:0000313" key="3">
    <source>
        <dbReference type="Proteomes" id="UP000221165"/>
    </source>
</evidence>
<accession>A0A2C6LI56</accession>
<dbReference type="OrthoDB" id="333151at2759"/>
<feature type="compositionally biased region" description="Basic and acidic residues" evidence="1">
    <location>
        <begin position="643"/>
        <end position="661"/>
    </location>
</feature>
<feature type="region of interest" description="Disordered" evidence="1">
    <location>
        <begin position="886"/>
        <end position="915"/>
    </location>
</feature>
<feature type="compositionally biased region" description="Low complexity" evidence="1">
    <location>
        <begin position="984"/>
        <end position="996"/>
    </location>
</feature>
<feature type="compositionally biased region" description="Basic and acidic residues" evidence="1">
    <location>
        <begin position="317"/>
        <end position="333"/>
    </location>
</feature>
<dbReference type="GeneID" id="94423542"/>
<protein>
    <submittedName>
        <fullName evidence="2">Uncharacterized protein</fullName>
    </submittedName>
</protein>
<proteinExistence type="predicted"/>
<feature type="compositionally biased region" description="Basic and acidic residues" evidence="1">
    <location>
        <begin position="671"/>
        <end position="684"/>
    </location>
</feature>
<evidence type="ECO:0000256" key="1">
    <source>
        <dbReference type="SAM" id="MobiDB-lite"/>
    </source>
</evidence>
<name>A0A2C6LI56_9APIC</name>
<feature type="compositionally biased region" description="Basic and acidic residues" evidence="1">
    <location>
        <begin position="233"/>
        <end position="251"/>
    </location>
</feature>
<reference evidence="2 3" key="1">
    <citation type="journal article" date="2017" name="Int. J. Parasitol.">
        <title>The genome of the protozoan parasite Cystoisospora suis and a reverse vaccinology approach to identify vaccine candidates.</title>
        <authorList>
            <person name="Palmieri N."/>
            <person name="Shrestha A."/>
            <person name="Ruttkowski B."/>
            <person name="Beck T."/>
            <person name="Vogl C."/>
            <person name="Tomley F."/>
            <person name="Blake D.P."/>
            <person name="Joachim A."/>
        </authorList>
    </citation>
    <scope>NUCLEOTIDE SEQUENCE [LARGE SCALE GENOMIC DNA]</scope>
    <source>
        <strain evidence="2 3">Wien I</strain>
    </source>
</reference>
<dbReference type="Proteomes" id="UP000221165">
    <property type="component" value="Unassembled WGS sequence"/>
</dbReference>
<keyword evidence="3" id="KW-1185">Reference proteome</keyword>
<evidence type="ECO:0000313" key="2">
    <source>
        <dbReference type="EMBL" id="PHJ26044.1"/>
    </source>
</evidence>